<feature type="region of interest" description="Disordered" evidence="1">
    <location>
        <begin position="127"/>
        <end position="150"/>
    </location>
</feature>
<evidence type="ECO:0000256" key="1">
    <source>
        <dbReference type="SAM" id="MobiDB-lite"/>
    </source>
</evidence>
<dbReference type="EMBL" id="VMNX01000063">
    <property type="protein sequence ID" value="MPY50451.1"/>
    <property type="molecule type" value="Genomic_DNA"/>
</dbReference>
<dbReference type="AlphaFoldDB" id="A0A5N8WSR8"/>
<proteinExistence type="predicted"/>
<gene>
    <name evidence="2" type="ORF">FPZ41_18485</name>
</gene>
<name>A0A5N8WSR8_9ACTN</name>
<dbReference type="Proteomes" id="UP000373149">
    <property type="component" value="Unassembled WGS sequence"/>
</dbReference>
<evidence type="ECO:0000313" key="3">
    <source>
        <dbReference type="Proteomes" id="UP000373149"/>
    </source>
</evidence>
<sequence>MFVTDCEAWGFVEWAFLVGVDRLDTLCNISEALGHLSDLLCVEWGFLLPGDGGECVELLLRRLLVLLRVVDPLGDDGWVGSGFEGCLVAGKAPLAVLDCLACLGLLGCVGLCGACCGAGVGEGFDGGGEPVGGEGPGDPLVQGPADDVFA</sequence>
<dbReference type="RefSeq" id="WP_194236137.1">
    <property type="nucleotide sequence ID" value="NZ_VMNX01000063.1"/>
</dbReference>
<protein>
    <submittedName>
        <fullName evidence="2">Uncharacterized protein</fullName>
    </submittedName>
</protein>
<feature type="compositionally biased region" description="Gly residues" evidence="1">
    <location>
        <begin position="127"/>
        <end position="136"/>
    </location>
</feature>
<comment type="caution">
    <text evidence="2">The sequence shown here is derived from an EMBL/GenBank/DDBJ whole genome shotgun (WGS) entry which is preliminary data.</text>
</comment>
<accession>A0A5N8WSR8</accession>
<organism evidence="2 3">
    <name type="scientific">Streptomyces acidicola</name>
    <dbReference type="NCBI Taxonomy" id="2596892"/>
    <lineage>
        <taxon>Bacteria</taxon>
        <taxon>Bacillati</taxon>
        <taxon>Actinomycetota</taxon>
        <taxon>Actinomycetes</taxon>
        <taxon>Kitasatosporales</taxon>
        <taxon>Streptomycetaceae</taxon>
        <taxon>Streptomyces</taxon>
    </lineage>
</organism>
<keyword evidence="3" id="KW-1185">Reference proteome</keyword>
<reference evidence="2 3" key="1">
    <citation type="submission" date="2019-09" db="EMBL/GenBank/DDBJ databases">
        <authorList>
            <person name="Duangmal K."/>
            <person name="Teo W.F.A."/>
            <person name="Lipun K."/>
        </authorList>
    </citation>
    <scope>NUCLEOTIDE SEQUENCE [LARGE SCALE GENOMIC DNA]</scope>
    <source>
        <strain evidence="2 3">K1PN6</strain>
    </source>
</reference>
<evidence type="ECO:0000313" key="2">
    <source>
        <dbReference type="EMBL" id="MPY50451.1"/>
    </source>
</evidence>